<dbReference type="RefSeq" id="WP_039420149.1">
    <property type="nucleotide sequence ID" value="NZ_JRAI01000013.1"/>
</dbReference>
<proteinExistence type="inferred from homology"/>
<gene>
    <name evidence="10" type="ORF">HR08_01965</name>
</gene>
<dbReference type="InterPro" id="IPR025857">
    <property type="entry name" value="MacB_PCD"/>
</dbReference>
<keyword evidence="5 7" id="KW-1133">Transmembrane helix</keyword>
<evidence type="ECO:0000256" key="2">
    <source>
        <dbReference type="ARBA" id="ARBA00005236"/>
    </source>
</evidence>
<feature type="transmembrane region" description="Helical" evidence="7">
    <location>
        <begin position="374"/>
        <end position="394"/>
    </location>
</feature>
<evidence type="ECO:0000259" key="9">
    <source>
        <dbReference type="Pfam" id="PF12704"/>
    </source>
</evidence>
<comment type="similarity">
    <text evidence="2">Belongs to the ABC-4 integral membrane protein family. LolC/E subfamily.</text>
</comment>
<dbReference type="InterPro" id="IPR051447">
    <property type="entry name" value="Lipoprotein-release_system"/>
</dbReference>
<dbReference type="GO" id="GO:0044874">
    <property type="term" value="P:lipoprotein localization to outer membrane"/>
    <property type="evidence" value="ECO:0007669"/>
    <property type="project" value="TreeGrafter"/>
</dbReference>
<sequence>MEIDFFLAGRLFRGGGKEGKGIAPIVRLSVIGIMLSLMVMLITVSIAGGFKQNIRSLVYGYTGHLCIAPVAGTSDHFNAPTGMLEAITSVEGVDRVVSTIEITGVAKTDSAFAGFLLMGGDSLRPRNPLFGQIVSGNYPNFSSADTVPNPILLPQATADKLRLKIGDKLRIYFAGGERMRLRAFTVAGVYSGGKMDMPVALASADILRRVGGFGTDDVSRLLIYASDPDETDLVVTRVFNRLSETPYVGEQRLTMNTATELNPMIMDWLSALDTNVAILLTLMGLVGGFTMIAGLIVLVMDKTQFIGTLKALGCGEGSLRHIFLYLAMMLVGRGMIWGNVLALILCLLQQHFRWLRLLDPDIYYMDYVPIQVDWFVWILVNLGTLLVTFLMLLAPSHIIARISPVKALRFE</sequence>
<feature type="domain" description="ABC3 transporter permease C-terminal" evidence="8">
    <location>
        <begin position="278"/>
        <end position="404"/>
    </location>
</feature>
<reference evidence="10 11" key="1">
    <citation type="submission" date="2014-08" db="EMBL/GenBank/DDBJ databases">
        <title>Porphyromonas gulae strain:COT-052_OH1451 Genome sequencing.</title>
        <authorList>
            <person name="Wallis C."/>
            <person name="Deusch O."/>
            <person name="O'Flynn C."/>
            <person name="Davis I."/>
            <person name="Jospin G."/>
            <person name="Darling A.E."/>
            <person name="Coil D.A."/>
            <person name="Alexiev A."/>
            <person name="Horsfall A."/>
            <person name="Kirkwood N."/>
            <person name="Harris S."/>
            <person name="Eisen J.A."/>
        </authorList>
    </citation>
    <scope>NUCLEOTIDE SEQUENCE [LARGE SCALE GENOMIC DNA]</scope>
    <source>
        <strain evidence="11">COT-052 OH1451</strain>
    </source>
</reference>
<comment type="subcellular location">
    <subcellularLocation>
        <location evidence="1">Cell membrane</location>
        <topology evidence="1">Multi-pass membrane protein</topology>
    </subcellularLocation>
</comment>
<evidence type="ECO:0000313" key="11">
    <source>
        <dbReference type="Proteomes" id="UP000030130"/>
    </source>
</evidence>
<evidence type="ECO:0000259" key="8">
    <source>
        <dbReference type="Pfam" id="PF02687"/>
    </source>
</evidence>
<dbReference type="EMBL" id="JRAI01000013">
    <property type="protein sequence ID" value="KGN87455.1"/>
    <property type="molecule type" value="Genomic_DNA"/>
</dbReference>
<evidence type="ECO:0000313" key="10">
    <source>
        <dbReference type="EMBL" id="KGN87455.1"/>
    </source>
</evidence>
<evidence type="ECO:0000256" key="4">
    <source>
        <dbReference type="ARBA" id="ARBA00022692"/>
    </source>
</evidence>
<accession>A0A0A2FBM5</accession>
<feature type="transmembrane region" description="Helical" evidence="7">
    <location>
        <begin position="276"/>
        <end position="301"/>
    </location>
</feature>
<evidence type="ECO:0000256" key="7">
    <source>
        <dbReference type="SAM" id="Phobius"/>
    </source>
</evidence>
<feature type="transmembrane region" description="Helical" evidence="7">
    <location>
        <begin position="21"/>
        <end position="47"/>
    </location>
</feature>
<dbReference type="STRING" id="111105.HR09_04530"/>
<name>A0A0A2FBM5_9PORP</name>
<protein>
    <submittedName>
        <fullName evidence="10">ABC transporter permease</fullName>
    </submittedName>
</protein>
<feature type="transmembrane region" description="Helical" evidence="7">
    <location>
        <begin position="322"/>
        <end position="350"/>
    </location>
</feature>
<dbReference type="OrthoDB" id="1522670at2"/>
<dbReference type="Proteomes" id="UP000030130">
    <property type="component" value="Unassembled WGS sequence"/>
</dbReference>
<organism evidence="10 11">
    <name type="scientific">Porphyromonas gulae</name>
    <dbReference type="NCBI Taxonomy" id="111105"/>
    <lineage>
        <taxon>Bacteria</taxon>
        <taxon>Pseudomonadati</taxon>
        <taxon>Bacteroidota</taxon>
        <taxon>Bacteroidia</taxon>
        <taxon>Bacteroidales</taxon>
        <taxon>Porphyromonadaceae</taxon>
        <taxon>Porphyromonas</taxon>
    </lineage>
</organism>
<dbReference type="GO" id="GO:0098797">
    <property type="term" value="C:plasma membrane protein complex"/>
    <property type="evidence" value="ECO:0007669"/>
    <property type="project" value="TreeGrafter"/>
</dbReference>
<keyword evidence="4 7" id="KW-0812">Transmembrane</keyword>
<evidence type="ECO:0000256" key="1">
    <source>
        <dbReference type="ARBA" id="ARBA00004651"/>
    </source>
</evidence>
<dbReference type="AlphaFoldDB" id="A0A0A2FBM5"/>
<dbReference type="InterPro" id="IPR003838">
    <property type="entry name" value="ABC3_permease_C"/>
</dbReference>
<dbReference type="Pfam" id="PF02687">
    <property type="entry name" value="FtsX"/>
    <property type="match status" value="1"/>
</dbReference>
<evidence type="ECO:0000256" key="3">
    <source>
        <dbReference type="ARBA" id="ARBA00022475"/>
    </source>
</evidence>
<comment type="caution">
    <text evidence="10">The sequence shown here is derived from an EMBL/GenBank/DDBJ whole genome shotgun (WGS) entry which is preliminary data.</text>
</comment>
<dbReference type="eggNOG" id="COG4591">
    <property type="taxonomic scope" value="Bacteria"/>
</dbReference>
<dbReference type="PANTHER" id="PTHR30489">
    <property type="entry name" value="LIPOPROTEIN-RELEASING SYSTEM TRANSMEMBRANE PROTEIN LOLE"/>
    <property type="match status" value="1"/>
</dbReference>
<dbReference type="Pfam" id="PF12704">
    <property type="entry name" value="MacB_PCD"/>
    <property type="match status" value="1"/>
</dbReference>
<feature type="domain" description="MacB-like periplasmic core" evidence="9">
    <location>
        <begin position="28"/>
        <end position="236"/>
    </location>
</feature>
<keyword evidence="6 7" id="KW-0472">Membrane</keyword>
<dbReference type="PANTHER" id="PTHR30489:SF0">
    <property type="entry name" value="LIPOPROTEIN-RELEASING SYSTEM TRANSMEMBRANE PROTEIN LOLE"/>
    <property type="match status" value="1"/>
</dbReference>
<evidence type="ECO:0000256" key="5">
    <source>
        <dbReference type="ARBA" id="ARBA00022989"/>
    </source>
</evidence>
<evidence type="ECO:0000256" key="6">
    <source>
        <dbReference type="ARBA" id="ARBA00023136"/>
    </source>
</evidence>
<keyword evidence="3" id="KW-1003">Cell membrane</keyword>